<name>A0A4Q0MD45_9SPHI</name>
<dbReference type="Gene3D" id="1.10.1740.10">
    <property type="match status" value="1"/>
</dbReference>
<accession>A0A4Q0MD45</accession>
<dbReference type="PANTHER" id="PTHR43133">
    <property type="entry name" value="RNA POLYMERASE ECF-TYPE SIGMA FACTO"/>
    <property type="match status" value="1"/>
</dbReference>
<dbReference type="GO" id="GO:0003677">
    <property type="term" value="F:DNA binding"/>
    <property type="evidence" value="ECO:0007669"/>
    <property type="project" value="InterPro"/>
</dbReference>
<feature type="domain" description="RNA polymerase sigma-70 region 2" evidence="5">
    <location>
        <begin position="13"/>
        <end position="55"/>
    </location>
</feature>
<dbReference type="GO" id="GO:0016987">
    <property type="term" value="F:sigma factor activity"/>
    <property type="evidence" value="ECO:0007669"/>
    <property type="project" value="UniProtKB-KW"/>
</dbReference>
<dbReference type="SUPFAM" id="SSF88946">
    <property type="entry name" value="Sigma2 domain of RNA polymerase sigma factors"/>
    <property type="match status" value="1"/>
</dbReference>
<sequence length="177" mass="20532">MPLLLDISGFEALFEVNYQPLCATAYRIVQDKDIAEDIVQDVFYKLWERRDSLRVSSTLKDHLFQSTIDHSVNYIKLYRNAIKPSSQIRREPGSGVGFIGRSPALKESHLVEVAVKSLPEPSRLVFLLSRYEQLCYKQIAERLDISVKTVESQMTKAFRYLKEYLLVVFIFFADVFL</sequence>
<evidence type="ECO:0000256" key="2">
    <source>
        <dbReference type="ARBA" id="ARBA00023015"/>
    </source>
</evidence>
<evidence type="ECO:0000256" key="1">
    <source>
        <dbReference type="ARBA" id="ARBA00010641"/>
    </source>
</evidence>
<dbReference type="InterPro" id="IPR013324">
    <property type="entry name" value="RNA_pol_sigma_r3/r4-like"/>
</dbReference>
<gene>
    <name evidence="7" type="ORF">EKH83_06315</name>
</gene>
<dbReference type="NCBIfam" id="TIGR02937">
    <property type="entry name" value="sigma70-ECF"/>
    <property type="match status" value="1"/>
</dbReference>
<comment type="caution">
    <text evidence="7">The sequence shown here is derived from an EMBL/GenBank/DDBJ whole genome shotgun (WGS) entry which is preliminary data.</text>
</comment>
<dbReference type="InterPro" id="IPR007627">
    <property type="entry name" value="RNA_pol_sigma70_r2"/>
</dbReference>
<feature type="domain" description="RNA polymerase sigma factor 70 region 4 type 2" evidence="6">
    <location>
        <begin position="111"/>
        <end position="159"/>
    </location>
</feature>
<comment type="similarity">
    <text evidence="1">Belongs to the sigma-70 factor family. ECF subfamily.</text>
</comment>
<organism evidence="7 8">
    <name type="scientific">Arcticibacter tournemirensis</name>
    <dbReference type="NCBI Taxonomy" id="699437"/>
    <lineage>
        <taxon>Bacteria</taxon>
        <taxon>Pseudomonadati</taxon>
        <taxon>Bacteroidota</taxon>
        <taxon>Sphingobacteriia</taxon>
        <taxon>Sphingobacteriales</taxon>
        <taxon>Sphingobacteriaceae</taxon>
        <taxon>Arcticibacter</taxon>
    </lineage>
</organism>
<dbReference type="InterPro" id="IPR013249">
    <property type="entry name" value="RNA_pol_sigma70_r4_t2"/>
</dbReference>
<dbReference type="InterPro" id="IPR014284">
    <property type="entry name" value="RNA_pol_sigma-70_dom"/>
</dbReference>
<dbReference type="GO" id="GO:0006352">
    <property type="term" value="P:DNA-templated transcription initiation"/>
    <property type="evidence" value="ECO:0007669"/>
    <property type="project" value="InterPro"/>
</dbReference>
<dbReference type="Pfam" id="PF04542">
    <property type="entry name" value="Sigma70_r2"/>
    <property type="match status" value="1"/>
</dbReference>
<dbReference type="InterPro" id="IPR036388">
    <property type="entry name" value="WH-like_DNA-bd_sf"/>
</dbReference>
<dbReference type="SUPFAM" id="SSF88659">
    <property type="entry name" value="Sigma3 and sigma4 domains of RNA polymerase sigma factors"/>
    <property type="match status" value="1"/>
</dbReference>
<dbReference type="InterPro" id="IPR013325">
    <property type="entry name" value="RNA_pol_sigma_r2"/>
</dbReference>
<evidence type="ECO:0000256" key="3">
    <source>
        <dbReference type="ARBA" id="ARBA00023082"/>
    </source>
</evidence>
<evidence type="ECO:0000313" key="7">
    <source>
        <dbReference type="EMBL" id="RXF71301.1"/>
    </source>
</evidence>
<dbReference type="Gene3D" id="1.10.10.10">
    <property type="entry name" value="Winged helix-like DNA-binding domain superfamily/Winged helix DNA-binding domain"/>
    <property type="match status" value="1"/>
</dbReference>
<dbReference type="Pfam" id="PF08281">
    <property type="entry name" value="Sigma70_r4_2"/>
    <property type="match status" value="1"/>
</dbReference>
<evidence type="ECO:0000259" key="6">
    <source>
        <dbReference type="Pfam" id="PF08281"/>
    </source>
</evidence>
<dbReference type="EMBL" id="RXOC01000003">
    <property type="protein sequence ID" value="RXF71301.1"/>
    <property type="molecule type" value="Genomic_DNA"/>
</dbReference>
<proteinExistence type="inferred from homology"/>
<dbReference type="AlphaFoldDB" id="A0A4Q0MD45"/>
<dbReference type="RefSeq" id="WP_128768546.1">
    <property type="nucleotide sequence ID" value="NZ_RXOC01000003.1"/>
</dbReference>
<reference evidence="7 8" key="1">
    <citation type="submission" date="2018-12" db="EMBL/GenBank/DDBJ databases">
        <title>The Draft Genome Sequence of the Soil Bacterium Pedobacter tournemirensis R1.</title>
        <authorList>
            <person name="He J."/>
        </authorList>
    </citation>
    <scope>NUCLEOTIDE SEQUENCE [LARGE SCALE GENOMIC DNA]</scope>
    <source>
        <strain evidence="7 8">R1</strain>
    </source>
</reference>
<dbReference type="InterPro" id="IPR039425">
    <property type="entry name" value="RNA_pol_sigma-70-like"/>
</dbReference>
<keyword evidence="4" id="KW-0804">Transcription</keyword>
<keyword evidence="2" id="KW-0805">Transcription regulation</keyword>
<dbReference type="PANTHER" id="PTHR43133:SF46">
    <property type="entry name" value="RNA POLYMERASE SIGMA-70 FACTOR ECF SUBFAMILY"/>
    <property type="match status" value="1"/>
</dbReference>
<evidence type="ECO:0000259" key="5">
    <source>
        <dbReference type="Pfam" id="PF04542"/>
    </source>
</evidence>
<dbReference type="CDD" id="cd06171">
    <property type="entry name" value="Sigma70_r4"/>
    <property type="match status" value="1"/>
</dbReference>
<evidence type="ECO:0000313" key="8">
    <source>
        <dbReference type="Proteomes" id="UP000290848"/>
    </source>
</evidence>
<keyword evidence="3" id="KW-0731">Sigma factor</keyword>
<evidence type="ECO:0000256" key="4">
    <source>
        <dbReference type="ARBA" id="ARBA00023163"/>
    </source>
</evidence>
<protein>
    <submittedName>
        <fullName evidence="7">Sigma-70 family RNA polymerase sigma factor</fullName>
    </submittedName>
</protein>
<dbReference type="Proteomes" id="UP000290848">
    <property type="component" value="Unassembled WGS sequence"/>
</dbReference>